<dbReference type="Pfam" id="PF01638">
    <property type="entry name" value="HxlR"/>
    <property type="match status" value="1"/>
</dbReference>
<comment type="caution">
    <text evidence="5">The sequence shown here is derived from an EMBL/GenBank/DDBJ whole genome shotgun (WGS) entry which is preliminary data.</text>
</comment>
<dbReference type="EMBL" id="SDVB01000253">
    <property type="protein sequence ID" value="RYC09796.1"/>
    <property type="molecule type" value="Genomic_DNA"/>
</dbReference>
<dbReference type="Proteomes" id="UP000291088">
    <property type="component" value="Unassembled WGS sequence"/>
</dbReference>
<evidence type="ECO:0000256" key="1">
    <source>
        <dbReference type="ARBA" id="ARBA00023015"/>
    </source>
</evidence>
<proteinExistence type="predicted"/>
<dbReference type="PANTHER" id="PTHR33204:SF29">
    <property type="entry name" value="TRANSCRIPTIONAL REGULATOR"/>
    <property type="match status" value="1"/>
</dbReference>
<dbReference type="SUPFAM" id="SSF46785">
    <property type="entry name" value="Winged helix' DNA-binding domain"/>
    <property type="match status" value="1"/>
</dbReference>
<keyword evidence="1" id="KW-0805">Transcription regulation</keyword>
<evidence type="ECO:0000313" key="6">
    <source>
        <dbReference type="Proteomes" id="UP000291088"/>
    </source>
</evidence>
<dbReference type="PROSITE" id="PS51118">
    <property type="entry name" value="HTH_HXLR"/>
    <property type="match status" value="1"/>
</dbReference>
<dbReference type="GO" id="GO:0006355">
    <property type="term" value="P:regulation of DNA-templated transcription"/>
    <property type="evidence" value="ECO:0007669"/>
    <property type="project" value="UniProtKB-ARBA"/>
</dbReference>
<dbReference type="PANTHER" id="PTHR33204">
    <property type="entry name" value="TRANSCRIPTIONAL REGULATOR, MARR FAMILY"/>
    <property type="match status" value="1"/>
</dbReference>
<dbReference type="InterPro" id="IPR011991">
    <property type="entry name" value="ArsR-like_HTH"/>
</dbReference>
<protein>
    <submittedName>
        <fullName evidence="5">Transcriptional regulator</fullName>
    </submittedName>
</protein>
<evidence type="ECO:0000259" key="4">
    <source>
        <dbReference type="PROSITE" id="PS51118"/>
    </source>
</evidence>
<sequence>MEAWVDVDKMHDCPVLATIQVIGGKWKPRILWRLRDGAATFGELRRIVGVSEKVLQENLLALRRDGVISRTPVKDGDIVYVEYRYTDYGLSLVPVLDAMGNWGMAHAAKERDGEPSAARAPRRRA</sequence>
<reference evidence="5 6" key="1">
    <citation type="submission" date="2019-01" db="EMBL/GenBank/DDBJ databases">
        <authorList>
            <person name="Deng T."/>
        </authorList>
    </citation>
    <scope>NUCLEOTIDE SEQUENCE [LARGE SCALE GENOMIC DNA]</scope>
    <source>
        <strain evidence="5 6">F8825</strain>
    </source>
</reference>
<name>A0A4Q2SUU2_9HYPH</name>
<dbReference type="Gene3D" id="1.10.10.10">
    <property type="entry name" value="Winged helix-like DNA-binding domain superfamily/Winged helix DNA-binding domain"/>
    <property type="match status" value="1"/>
</dbReference>
<organism evidence="5 6">
    <name type="scientific">Ciceribacter ferrooxidans</name>
    <dbReference type="NCBI Taxonomy" id="2509717"/>
    <lineage>
        <taxon>Bacteria</taxon>
        <taxon>Pseudomonadati</taxon>
        <taxon>Pseudomonadota</taxon>
        <taxon>Alphaproteobacteria</taxon>
        <taxon>Hyphomicrobiales</taxon>
        <taxon>Rhizobiaceae</taxon>
        <taxon>Ciceribacter</taxon>
    </lineage>
</organism>
<accession>A0A4Q2SUU2</accession>
<dbReference type="InterPro" id="IPR002577">
    <property type="entry name" value="HTH_HxlR"/>
</dbReference>
<keyword evidence="3" id="KW-0804">Transcription</keyword>
<dbReference type="AlphaFoldDB" id="A0A4Q2SUU2"/>
<gene>
    <name evidence="5" type="ORF">EUU22_17040</name>
</gene>
<dbReference type="GO" id="GO:0003677">
    <property type="term" value="F:DNA binding"/>
    <property type="evidence" value="ECO:0007669"/>
    <property type="project" value="UniProtKB-KW"/>
</dbReference>
<dbReference type="CDD" id="cd00090">
    <property type="entry name" value="HTH_ARSR"/>
    <property type="match status" value="1"/>
</dbReference>
<dbReference type="InterPro" id="IPR036390">
    <property type="entry name" value="WH_DNA-bd_sf"/>
</dbReference>
<feature type="domain" description="HTH hxlR-type" evidence="4">
    <location>
        <begin position="13"/>
        <end position="111"/>
    </location>
</feature>
<evidence type="ECO:0000313" key="5">
    <source>
        <dbReference type="EMBL" id="RYC09796.1"/>
    </source>
</evidence>
<dbReference type="InterPro" id="IPR036388">
    <property type="entry name" value="WH-like_DNA-bd_sf"/>
</dbReference>
<keyword evidence="2" id="KW-0238">DNA-binding</keyword>
<evidence type="ECO:0000256" key="3">
    <source>
        <dbReference type="ARBA" id="ARBA00023163"/>
    </source>
</evidence>
<dbReference type="OrthoDB" id="9800350at2"/>
<evidence type="ECO:0000256" key="2">
    <source>
        <dbReference type="ARBA" id="ARBA00023125"/>
    </source>
</evidence>
<keyword evidence="6" id="KW-1185">Reference proteome</keyword>